<organism evidence="2 3">
    <name type="scientific">Scleroderma citrinum Foug A</name>
    <dbReference type="NCBI Taxonomy" id="1036808"/>
    <lineage>
        <taxon>Eukaryota</taxon>
        <taxon>Fungi</taxon>
        <taxon>Dikarya</taxon>
        <taxon>Basidiomycota</taxon>
        <taxon>Agaricomycotina</taxon>
        <taxon>Agaricomycetes</taxon>
        <taxon>Agaricomycetidae</taxon>
        <taxon>Boletales</taxon>
        <taxon>Sclerodermatineae</taxon>
        <taxon>Sclerodermataceae</taxon>
        <taxon>Scleroderma</taxon>
    </lineage>
</organism>
<protein>
    <submittedName>
        <fullName evidence="2">Uncharacterized protein</fullName>
    </submittedName>
</protein>
<dbReference type="EMBL" id="KN822279">
    <property type="protein sequence ID" value="KIM51170.1"/>
    <property type="molecule type" value="Genomic_DNA"/>
</dbReference>
<sequence length="102" mass="11755">SSRRLMLTMNLETSAVHKHRHIKNAKRATSLAWTRFDKGTSRSQSKAVQSGHQVTPEEVGNKGIHCRMSMHSTYNRKPTQERWRGSKDDDLLTRIDRSTSLH</sequence>
<dbReference type="AlphaFoldDB" id="A0A0C3CRF5"/>
<feature type="non-terminal residue" evidence="2">
    <location>
        <position position="1"/>
    </location>
</feature>
<keyword evidence="3" id="KW-1185">Reference proteome</keyword>
<reference evidence="3" key="2">
    <citation type="submission" date="2015-01" db="EMBL/GenBank/DDBJ databases">
        <title>Evolutionary Origins and Diversification of the Mycorrhizal Mutualists.</title>
        <authorList>
            <consortium name="DOE Joint Genome Institute"/>
            <consortium name="Mycorrhizal Genomics Consortium"/>
            <person name="Kohler A."/>
            <person name="Kuo A."/>
            <person name="Nagy L.G."/>
            <person name="Floudas D."/>
            <person name="Copeland A."/>
            <person name="Barry K.W."/>
            <person name="Cichocki N."/>
            <person name="Veneault-Fourrey C."/>
            <person name="LaButti K."/>
            <person name="Lindquist E.A."/>
            <person name="Lipzen A."/>
            <person name="Lundell T."/>
            <person name="Morin E."/>
            <person name="Murat C."/>
            <person name="Riley R."/>
            <person name="Ohm R."/>
            <person name="Sun H."/>
            <person name="Tunlid A."/>
            <person name="Henrissat B."/>
            <person name="Grigoriev I.V."/>
            <person name="Hibbett D.S."/>
            <person name="Martin F."/>
        </authorList>
    </citation>
    <scope>NUCLEOTIDE SEQUENCE [LARGE SCALE GENOMIC DNA]</scope>
    <source>
        <strain evidence="3">Foug A</strain>
    </source>
</reference>
<feature type="region of interest" description="Disordered" evidence="1">
    <location>
        <begin position="37"/>
        <end position="88"/>
    </location>
</feature>
<gene>
    <name evidence="2" type="ORF">SCLCIDRAFT_1224769</name>
</gene>
<evidence type="ECO:0000313" key="3">
    <source>
        <dbReference type="Proteomes" id="UP000053989"/>
    </source>
</evidence>
<evidence type="ECO:0000256" key="1">
    <source>
        <dbReference type="SAM" id="MobiDB-lite"/>
    </source>
</evidence>
<name>A0A0C3CRF5_9AGAM</name>
<feature type="compositionally biased region" description="Polar residues" evidence="1">
    <location>
        <begin position="41"/>
        <end position="53"/>
    </location>
</feature>
<evidence type="ECO:0000313" key="2">
    <source>
        <dbReference type="EMBL" id="KIM51170.1"/>
    </source>
</evidence>
<dbReference type="InParanoid" id="A0A0C3CRF5"/>
<reference evidence="2 3" key="1">
    <citation type="submission" date="2014-04" db="EMBL/GenBank/DDBJ databases">
        <authorList>
            <consortium name="DOE Joint Genome Institute"/>
            <person name="Kuo A."/>
            <person name="Kohler A."/>
            <person name="Nagy L.G."/>
            <person name="Floudas D."/>
            <person name="Copeland A."/>
            <person name="Barry K.W."/>
            <person name="Cichocki N."/>
            <person name="Veneault-Fourrey C."/>
            <person name="LaButti K."/>
            <person name="Lindquist E.A."/>
            <person name="Lipzen A."/>
            <person name="Lundell T."/>
            <person name="Morin E."/>
            <person name="Murat C."/>
            <person name="Sun H."/>
            <person name="Tunlid A."/>
            <person name="Henrissat B."/>
            <person name="Grigoriev I.V."/>
            <person name="Hibbett D.S."/>
            <person name="Martin F."/>
            <person name="Nordberg H.P."/>
            <person name="Cantor M.N."/>
            <person name="Hua S.X."/>
        </authorList>
    </citation>
    <scope>NUCLEOTIDE SEQUENCE [LARGE SCALE GENOMIC DNA]</scope>
    <source>
        <strain evidence="2 3">Foug A</strain>
    </source>
</reference>
<dbReference type="Proteomes" id="UP000053989">
    <property type="component" value="Unassembled WGS sequence"/>
</dbReference>
<feature type="compositionally biased region" description="Basic and acidic residues" evidence="1">
    <location>
        <begin position="78"/>
        <end position="88"/>
    </location>
</feature>
<accession>A0A0C3CRF5</accession>
<proteinExistence type="predicted"/>
<dbReference type="HOGENOM" id="CLU_2284248_0_0_1"/>